<feature type="non-terminal residue" evidence="2">
    <location>
        <position position="1"/>
    </location>
</feature>
<dbReference type="AlphaFoldDB" id="A0A3N4LDJ6"/>
<dbReference type="InParanoid" id="A0A3N4LDJ6"/>
<gene>
    <name evidence="2" type="ORF">L211DRAFT_770395</name>
</gene>
<dbReference type="InterPro" id="IPR003837">
    <property type="entry name" value="GatC"/>
</dbReference>
<protein>
    <recommendedName>
        <fullName evidence="1">Glutamyl-tRNA amidotransferase complex subunit Gta3 domain-containing protein</fullName>
    </recommendedName>
</protein>
<dbReference type="Proteomes" id="UP000267821">
    <property type="component" value="Unassembled WGS sequence"/>
</dbReference>
<evidence type="ECO:0000259" key="1">
    <source>
        <dbReference type="Pfam" id="PF20978"/>
    </source>
</evidence>
<dbReference type="EMBL" id="ML121588">
    <property type="protein sequence ID" value="RPB19542.1"/>
    <property type="molecule type" value="Genomic_DNA"/>
</dbReference>
<reference evidence="2 3" key="1">
    <citation type="journal article" date="2018" name="Nat. Ecol. Evol.">
        <title>Pezizomycetes genomes reveal the molecular basis of ectomycorrhizal truffle lifestyle.</title>
        <authorList>
            <person name="Murat C."/>
            <person name="Payen T."/>
            <person name="Noel B."/>
            <person name="Kuo A."/>
            <person name="Morin E."/>
            <person name="Chen J."/>
            <person name="Kohler A."/>
            <person name="Krizsan K."/>
            <person name="Balestrini R."/>
            <person name="Da Silva C."/>
            <person name="Montanini B."/>
            <person name="Hainaut M."/>
            <person name="Levati E."/>
            <person name="Barry K.W."/>
            <person name="Belfiori B."/>
            <person name="Cichocki N."/>
            <person name="Clum A."/>
            <person name="Dockter R.B."/>
            <person name="Fauchery L."/>
            <person name="Guy J."/>
            <person name="Iotti M."/>
            <person name="Le Tacon F."/>
            <person name="Lindquist E.A."/>
            <person name="Lipzen A."/>
            <person name="Malagnac F."/>
            <person name="Mello A."/>
            <person name="Molinier V."/>
            <person name="Miyauchi S."/>
            <person name="Poulain J."/>
            <person name="Riccioni C."/>
            <person name="Rubini A."/>
            <person name="Sitrit Y."/>
            <person name="Splivallo R."/>
            <person name="Traeger S."/>
            <person name="Wang M."/>
            <person name="Zifcakova L."/>
            <person name="Wipf D."/>
            <person name="Zambonelli A."/>
            <person name="Paolocci F."/>
            <person name="Nowrousian M."/>
            <person name="Ottonello S."/>
            <person name="Baldrian P."/>
            <person name="Spatafora J.W."/>
            <person name="Henrissat B."/>
            <person name="Nagy L.G."/>
            <person name="Aury J.M."/>
            <person name="Wincker P."/>
            <person name="Grigoriev I.V."/>
            <person name="Bonfante P."/>
            <person name="Martin F.M."/>
        </authorList>
    </citation>
    <scope>NUCLEOTIDE SEQUENCE [LARGE SCALE GENOMIC DNA]</scope>
    <source>
        <strain evidence="2 3">ATCC MYA-4762</strain>
    </source>
</reference>
<accession>A0A3N4LDJ6</accession>
<dbReference type="Pfam" id="PF20978">
    <property type="entry name" value="Gta3"/>
    <property type="match status" value="1"/>
</dbReference>
<feature type="non-terminal residue" evidence="2">
    <location>
        <position position="152"/>
    </location>
</feature>
<name>A0A3N4LDJ6_9PEZI</name>
<dbReference type="InterPro" id="IPR049545">
    <property type="entry name" value="Gta3_dom"/>
</dbReference>
<proteinExistence type="predicted"/>
<dbReference type="GO" id="GO:0005739">
    <property type="term" value="C:mitochondrion"/>
    <property type="evidence" value="ECO:0007669"/>
    <property type="project" value="TreeGrafter"/>
</dbReference>
<dbReference type="PANTHER" id="PTHR15004">
    <property type="entry name" value="GLUTAMYL-TRNA(GLN) AMIDOTRANSFERASE SUBUNIT C, MITOCHONDRIAL"/>
    <property type="match status" value="1"/>
</dbReference>
<evidence type="ECO:0000313" key="2">
    <source>
        <dbReference type="EMBL" id="RPB19542.1"/>
    </source>
</evidence>
<dbReference type="PANTHER" id="PTHR15004:SF0">
    <property type="entry name" value="GLUTAMYL-TRNA(GLN) AMIDOTRANSFERASE SUBUNIT C, MITOCHONDRIAL"/>
    <property type="match status" value="1"/>
</dbReference>
<feature type="domain" description="Glutamyl-tRNA amidotransferase complex subunit Gta3" evidence="1">
    <location>
        <begin position="48"/>
        <end position="101"/>
    </location>
</feature>
<dbReference type="OrthoDB" id="5522061at2759"/>
<dbReference type="GO" id="GO:0070681">
    <property type="term" value="P:glutaminyl-tRNAGln biosynthesis via transamidation"/>
    <property type="evidence" value="ECO:0007669"/>
    <property type="project" value="TreeGrafter"/>
</dbReference>
<evidence type="ECO:0000313" key="3">
    <source>
        <dbReference type="Proteomes" id="UP000267821"/>
    </source>
</evidence>
<keyword evidence="3" id="KW-1185">Reference proteome</keyword>
<dbReference type="GO" id="GO:0006450">
    <property type="term" value="P:regulation of translational fidelity"/>
    <property type="evidence" value="ECO:0007669"/>
    <property type="project" value="InterPro"/>
</dbReference>
<dbReference type="GO" id="GO:0030956">
    <property type="term" value="C:glutamyl-tRNA(Gln) amidotransferase complex"/>
    <property type="evidence" value="ECO:0007669"/>
    <property type="project" value="TreeGrafter"/>
</dbReference>
<sequence>LPRRLLFQRLYSTPASPNAALEALSKPSWSVRSLLPPKTNAASIPETSKITPKKLRHLLRLAALPPPASEEEEADLMKTLLDQLHFVKDAQSVDTFGIEPLAVIRDEVSVREYSIQDIAPEAEKEMGKQGSVEWDVLSLAERKLGSYLVVDE</sequence>
<organism evidence="2 3">
    <name type="scientific">Terfezia boudieri ATCC MYA-4762</name>
    <dbReference type="NCBI Taxonomy" id="1051890"/>
    <lineage>
        <taxon>Eukaryota</taxon>
        <taxon>Fungi</taxon>
        <taxon>Dikarya</taxon>
        <taxon>Ascomycota</taxon>
        <taxon>Pezizomycotina</taxon>
        <taxon>Pezizomycetes</taxon>
        <taxon>Pezizales</taxon>
        <taxon>Pezizaceae</taxon>
        <taxon>Terfezia</taxon>
    </lineage>
</organism>
<dbReference type="GO" id="GO:0032543">
    <property type="term" value="P:mitochondrial translation"/>
    <property type="evidence" value="ECO:0007669"/>
    <property type="project" value="TreeGrafter"/>
</dbReference>